<dbReference type="GO" id="GO:0012505">
    <property type="term" value="C:endomembrane system"/>
    <property type="evidence" value="ECO:0007669"/>
    <property type="project" value="TreeGrafter"/>
</dbReference>
<protein>
    <recommendedName>
        <fullName evidence="16">Cation/H+ exchanger domain-containing protein</fullName>
    </recommendedName>
</protein>
<feature type="transmembrane region" description="Helical" evidence="10">
    <location>
        <begin position="274"/>
        <end position="290"/>
    </location>
</feature>
<keyword evidence="7" id="KW-0406">Ion transport</keyword>
<dbReference type="InterPro" id="IPR057290">
    <property type="entry name" value="CHX17_C"/>
</dbReference>
<sequence>MSSQNSSSSSSSSSGCFKVRGWYPQGPFYLTEVPFHILQFQFLIVFFVTQSLHHLFFKHFGLPPLVSQLTAGILLSPSLLIKRVEVLKAGHELIFPEISNELWQTIGLFGLSLSLYLIAVKMDFTMMRSNGKKPIAIGILVIVIPWVVNKLLGYTYIIRRLKQAQKVELISSATLLALTTFPVTAILLNDLNLLHSELGRLALSSGIISELVRFYLILRSKNLAGLIQNLITKKEFASRIIGTFCLVMLGIFLVRPLMRLIIRWTPKGRPVDSIYAVLALVFMLVGGLIADLYGENVVLGCFIVGAVMPEGPPLASALVHKFESFIFGMLMPFFITITVMMADFCKINLKDELLHGQLVITFTAFAMKIAVCIACARFYNLAMPDSLALAAIMCSKGITDIATYVMFRQDYNVIHDATFAYLIIVTTITAIVVPIVIQLLYHPLRKYAGYQRRDIMHSKANVSLRILACIHRPDNVSSLIKLLSFCGITKENRVIVNVLHLIKLVGRAQPIFISHDLQQRKASSVTYSEDIIWTLDTFHKANMDRLAVHLFTAISPSKAMHEDICTLALDKLVSIIILPFHRKLSIDGSTDFEDHAQRLLNHSILERAPCSVGILIDRGSFRPPTTLARLASSNPILRKQNELDENDRIMVGVIFIGGDDDREAVAFAKRMALGGKAKKLVVIRIIASGENPCLNLLDSSVLSVLEEYECNPRFHFVQEAVTEGSQTAYILKDIVEDFDLIIVGRRYEMDCPQTTGLKQWSEVPELGVLGDLLASPDLHCQTSVLVIQQQRQWTWKGR</sequence>
<comment type="similarity">
    <text evidence="9">Belongs to the monovalent cation:proton antiporter 2 (CPA2) transporter (TC 2.A.37) family. CHX (TC 2.A.37.4) subfamily.</text>
</comment>
<feature type="transmembrane region" description="Helical" evidence="10">
    <location>
        <begin position="102"/>
        <end position="120"/>
    </location>
</feature>
<feature type="transmembrane region" description="Helical" evidence="10">
    <location>
        <begin position="28"/>
        <end position="48"/>
    </location>
</feature>
<keyword evidence="6 10" id="KW-1133">Transmembrane helix</keyword>
<feature type="transmembrane region" description="Helical" evidence="10">
    <location>
        <begin position="169"/>
        <end position="188"/>
    </location>
</feature>
<keyword evidence="3" id="KW-0633">Potassium transport</keyword>
<evidence type="ECO:0000256" key="1">
    <source>
        <dbReference type="ARBA" id="ARBA00004141"/>
    </source>
</evidence>
<keyword evidence="4 10" id="KW-0812">Transmembrane</keyword>
<dbReference type="GO" id="GO:0006885">
    <property type="term" value="P:regulation of pH"/>
    <property type="evidence" value="ECO:0007669"/>
    <property type="project" value="TreeGrafter"/>
</dbReference>
<evidence type="ECO:0000256" key="10">
    <source>
        <dbReference type="SAM" id="Phobius"/>
    </source>
</evidence>
<feature type="transmembrane region" description="Helical" evidence="10">
    <location>
        <begin position="357"/>
        <end position="380"/>
    </location>
</feature>
<feature type="transmembrane region" description="Helical" evidence="10">
    <location>
        <begin position="386"/>
        <end position="407"/>
    </location>
</feature>
<accession>A0A9Q1KBJ7</accession>
<name>A0A9Q1KBJ7_9CARY</name>
<evidence type="ECO:0000256" key="8">
    <source>
        <dbReference type="ARBA" id="ARBA00023136"/>
    </source>
</evidence>
<feature type="transmembrane region" description="Helical" evidence="10">
    <location>
        <begin position="135"/>
        <end position="157"/>
    </location>
</feature>
<comment type="subcellular location">
    <subcellularLocation>
        <location evidence="1">Membrane</location>
        <topology evidence="1">Multi-pass membrane protein</topology>
    </subcellularLocation>
</comment>
<dbReference type="GO" id="GO:1902600">
    <property type="term" value="P:proton transmembrane transport"/>
    <property type="evidence" value="ECO:0007669"/>
    <property type="project" value="InterPro"/>
</dbReference>
<dbReference type="OrthoDB" id="1938353at2759"/>
<dbReference type="GO" id="GO:0015297">
    <property type="term" value="F:antiporter activity"/>
    <property type="evidence" value="ECO:0007669"/>
    <property type="project" value="InterPro"/>
</dbReference>
<evidence type="ECO:0008006" key="16">
    <source>
        <dbReference type="Google" id="ProtNLM"/>
    </source>
</evidence>
<dbReference type="Pfam" id="PF23259">
    <property type="entry name" value="CHX17_C"/>
    <property type="match status" value="1"/>
</dbReference>
<evidence type="ECO:0000259" key="13">
    <source>
        <dbReference type="Pfam" id="PF23259"/>
    </source>
</evidence>
<keyword evidence="8 10" id="KW-0472">Membrane</keyword>
<keyword evidence="2" id="KW-0813">Transport</keyword>
<feature type="transmembrane region" description="Helical" evidence="10">
    <location>
        <begin position="419"/>
        <end position="441"/>
    </location>
</feature>
<evidence type="ECO:0000256" key="4">
    <source>
        <dbReference type="ARBA" id="ARBA00022692"/>
    </source>
</evidence>
<evidence type="ECO:0000256" key="2">
    <source>
        <dbReference type="ARBA" id="ARBA00022448"/>
    </source>
</evidence>
<feature type="domain" description="Cation/H(+) antiporter central" evidence="12">
    <location>
        <begin position="493"/>
        <end position="623"/>
    </location>
</feature>
<dbReference type="InterPro" id="IPR038770">
    <property type="entry name" value="Na+/solute_symporter_sf"/>
</dbReference>
<evidence type="ECO:0000256" key="3">
    <source>
        <dbReference type="ARBA" id="ARBA00022538"/>
    </source>
</evidence>
<organism evidence="14 15">
    <name type="scientific">Carnegiea gigantea</name>
    <dbReference type="NCBI Taxonomy" id="171969"/>
    <lineage>
        <taxon>Eukaryota</taxon>
        <taxon>Viridiplantae</taxon>
        <taxon>Streptophyta</taxon>
        <taxon>Embryophyta</taxon>
        <taxon>Tracheophyta</taxon>
        <taxon>Spermatophyta</taxon>
        <taxon>Magnoliopsida</taxon>
        <taxon>eudicotyledons</taxon>
        <taxon>Gunneridae</taxon>
        <taxon>Pentapetalae</taxon>
        <taxon>Caryophyllales</taxon>
        <taxon>Cactineae</taxon>
        <taxon>Cactaceae</taxon>
        <taxon>Cactoideae</taxon>
        <taxon>Echinocereeae</taxon>
        <taxon>Carnegiea</taxon>
    </lineage>
</organism>
<feature type="transmembrane region" description="Helical" evidence="10">
    <location>
        <begin position="200"/>
        <end position="218"/>
    </location>
</feature>
<dbReference type="GO" id="GO:0006813">
    <property type="term" value="P:potassium ion transport"/>
    <property type="evidence" value="ECO:0007669"/>
    <property type="project" value="UniProtKB-KW"/>
</dbReference>
<evidence type="ECO:0000256" key="5">
    <source>
        <dbReference type="ARBA" id="ARBA00022958"/>
    </source>
</evidence>
<evidence type="ECO:0000313" key="14">
    <source>
        <dbReference type="EMBL" id="KAJ8440227.1"/>
    </source>
</evidence>
<gene>
    <name evidence="14" type="ORF">Cgig2_023992</name>
</gene>
<feature type="transmembrane region" description="Helical" evidence="10">
    <location>
        <begin position="60"/>
        <end position="81"/>
    </location>
</feature>
<evidence type="ECO:0000313" key="15">
    <source>
        <dbReference type="Proteomes" id="UP001153076"/>
    </source>
</evidence>
<dbReference type="InterPro" id="IPR050794">
    <property type="entry name" value="CPA2_transporter"/>
</dbReference>
<dbReference type="Proteomes" id="UP001153076">
    <property type="component" value="Unassembled WGS sequence"/>
</dbReference>
<dbReference type="AlphaFoldDB" id="A0A9Q1KBJ7"/>
<dbReference type="PANTHER" id="PTHR32468">
    <property type="entry name" value="CATION/H + ANTIPORTER"/>
    <property type="match status" value="1"/>
</dbReference>
<evidence type="ECO:0000256" key="9">
    <source>
        <dbReference type="ARBA" id="ARBA00038341"/>
    </source>
</evidence>
<comment type="caution">
    <text evidence="14">The sequence shown here is derived from an EMBL/GenBank/DDBJ whole genome shotgun (WGS) entry which is preliminary data.</text>
</comment>
<dbReference type="Gene3D" id="1.20.1530.20">
    <property type="match status" value="1"/>
</dbReference>
<evidence type="ECO:0000256" key="7">
    <source>
        <dbReference type="ARBA" id="ARBA00023065"/>
    </source>
</evidence>
<reference evidence="14" key="1">
    <citation type="submission" date="2022-04" db="EMBL/GenBank/DDBJ databases">
        <title>Carnegiea gigantea Genome sequencing and assembly v2.</title>
        <authorList>
            <person name="Copetti D."/>
            <person name="Sanderson M.J."/>
            <person name="Burquez A."/>
            <person name="Wojciechowski M.F."/>
        </authorList>
    </citation>
    <scope>NUCLEOTIDE SEQUENCE</scope>
    <source>
        <strain evidence="14">SGP5-SGP5p</strain>
        <tissue evidence="14">Aerial part</tissue>
    </source>
</reference>
<evidence type="ECO:0000256" key="6">
    <source>
        <dbReference type="ARBA" id="ARBA00022989"/>
    </source>
</evidence>
<dbReference type="GO" id="GO:0016020">
    <property type="term" value="C:membrane"/>
    <property type="evidence" value="ECO:0007669"/>
    <property type="project" value="UniProtKB-SubCell"/>
</dbReference>
<keyword evidence="5" id="KW-0630">Potassium</keyword>
<dbReference type="InterPro" id="IPR057291">
    <property type="entry name" value="CHX17_2nd"/>
</dbReference>
<dbReference type="Pfam" id="PF23256">
    <property type="entry name" value="CHX17_2nd"/>
    <property type="match status" value="1"/>
</dbReference>
<feature type="transmembrane region" description="Helical" evidence="10">
    <location>
        <begin position="297"/>
        <end position="319"/>
    </location>
</feature>
<dbReference type="InterPro" id="IPR006153">
    <property type="entry name" value="Cation/H_exchanger_TM"/>
</dbReference>
<dbReference type="Pfam" id="PF00999">
    <property type="entry name" value="Na_H_Exchanger"/>
    <property type="match status" value="1"/>
</dbReference>
<feature type="domain" description="Cation/H+ exchanger transmembrane" evidence="11">
    <location>
        <begin position="52"/>
        <end position="439"/>
    </location>
</feature>
<feature type="transmembrane region" description="Helical" evidence="10">
    <location>
        <begin position="325"/>
        <end position="345"/>
    </location>
</feature>
<dbReference type="EMBL" id="JAKOGI010000196">
    <property type="protein sequence ID" value="KAJ8440227.1"/>
    <property type="molecule type" value="Genomic_DNA"/>
</dbReference>
<proteinExistence type="inferred from homology"/>
<evidence type="ECO:0000259" key="12">
    <source>
        <dbReference type="Pfam" id="PF23256"/>
    </source>
</evidence>
<keyword evidence="15" id="KW-1185">Reference proteome</keyword>
<feature type="transmembrane region" description="Helical" evidence="10">
    <location>
        <begin position="239"/>
        <end position="262"/>
    </location>
</feature>
<evidence type="ECO:0000259" key="11">
    <source>
        <dbReference type="Pfam" id="PF00999"/>
    </source>
</evidence>
<dbReference type="PANTHER" id="PTHR32468:SF17">
    <property type="entry name" value="CATION_H(+) ANTIPORTER 4"/>
    <property type="match status" value="1"/>
</dbReference>
<feature type="domain" description="Cation/H(+) antiporter C-terminal" evidence="13">
    <location>
        <begin position="650"/>
        <end position="790"/>
    </location>
</feature>